<feature type="transmembrane region" description="Helical" evidence="1">
    <location>
        <begin position="21"/>
        <end position="42"/>
    </location>
</feature>
<keyword evidence="3" id="KW-1185">Reference proteome</keyword>
<dbReference type="PANTHER" id="PTHR40076">
    <property type="entry name" value="MEMBRANE PROTEIN-RELATED"/>
    <property type="match status" value="1"/>
</dbReference>
<feature type="transmembrane region" description="Helical" evidence="1">
    <location>
        <begin position="62"/>
        <end position="88"/>
    </location>
</feature>
<comment type="caution">
    <text evidence="2">The sequence shown here is derived from an EMBL/GenBank/DDBJ whole genome shotgun (WGS) entry which is preliminary data.</text>
</comment>
<dbReference type="Pfam" id="PF06161">
    <property type="entry name" value="DUF975"/>
    <property type="match status" value="1"/>
</dbReference>
<dbReference type="AlphaFoldDB" id="A0A9D5RAN6"/>
<protein>
    <submittedName>
        <fullName evidence="2">DUF975 family protein</fullName>
    </submittedName>
</protein>
<dbReference type="RefSeq" id="WP_226391833.1">
    <property type="nucleotide sequence ID" value="NZ_JADCKB010000003.1"/>
</dbReference>
<dbReference type="PROSITE" id="PS51257">
    <property type="entry name" value="PROKAR_LIPOPROTEIN"/>
    <property type="match status" value="1"/>
</dbReference>
<feature type="transmembrane region" description="Helical" evidence="1">
    <location>
        <begin position="108"/>
        <end position="135"/>
    </location>
</feature>
<reference evidence="2" key="1">
    <citation type="submission" date="2020-10" db="EMBL/GenBank/DDBJ databases">
        <title>ChiBAC.</title>
        <authorList>
            <person name="Zenner C."/>
            <person name="Hitch T.C.A."/>
            <person name="Clavel T."/>
        </authorList>
    </citation>
    <scope>NUCLEOTIDE SEQUENCE</scope>
    <source>
        <strain evidence="2">DSM 107454</strain>
    </source>
</reference>
<name>A0A9D5RAN6_9FIRM</name>
<evidence type="ECO:0000256" key="1">
    <source>
        <dbReference type="SAM" id="Phobius"/>
    </source>
</evidence>
<proteinExistence type="predicted"/>
<evidence type="ECO:0000313" key="2">
    <source>
        <dbReference type="EMBL" id="MBE5039268.1"/>
    </source>
</evidence>
<accession>A0A9D5RAN6</accession>
<dbReference type="InterPro" id="IPR010380">
    <property type="entry name" value="DUF975"/>
</dbReference>
<keyword evidence="1" id="KW-1133">Transmembrane helix</keyword>
<organism evidence="2 3">
    <name type="scientific">Ructibacterium gallinarum</name>
    <dbReference type="NCBI Taxonomy" id="2779355"/>
    <lineage>
        <taxon>Bacteria</taxon>
        <taxon>Bacillati</taxon>
        <taxon>Bacillota</taxon>
        <taxon>Clostridia</taxon>
        <taxon>Eubacteriales</taxon>
        <taxon>Oscillospiraceae</taxon>
        <taxon>Ructibacterium</taxon>
    </lineage>
</organism>
<dbReference type="PANTHER" id="PTHR40076:SF1">
    <property type="entry name" value="MEMBRANE PROTEIN"/>
    <property type="match status" value="1"/>
</dbReference>
<keyword evidence="1" id="KW-0812">Transmembrane</keyword>
<sequence length="228" mass="25306">MLRATLKNAAKQQLSGKWTPAVLATLIVLVIAGACGAFMGMGNSLSLIGQQGNASSLAVGGAVLNVISTILYILVVPALMLGLVRFFLNLAKMQQVEISQIFWGFRYLLKVIGLEIMIAIFVFLWSLLLIVPGIIAAFRYSQAMFILADNPEIGIMDAIRQSKQMMIGHKWEYFVLELSFIGWGILSTFCFIGMLWLAPYMYTTYANYYLYLCGLNVQSAESVQNFVQ</sequence>
<evidence type="ECO:0000313" key="3">
    <source>
        <dbReference type="Proteomes" id="UP000806542"/>
    </source>
</evidence>
<dbReference type="Proteomes" id="UP000806542">
    <property type="component" value="Unassembled WGS sequence"/>
</dbReference>
<gene>
    <name evidence="2" type="ORF">INF28_02140</name>
</gene>
<dbReference type="EMBL" id="JADCKB010000003">
    <property type="protein sequence ID" value="MBE5039268.1"/>
    <property type="molecule type" value="Genomic_DNA"/>
</dbReference>
<feature type="transmembrane region" description="Helical" evidence="1">
    <location>
        <begin position="180"/>
        <end position="202"/>
    </location>
</feature>
<keyword evidence="1" id="KW-0472">Membrane</keyword>